<feature type="region of interest" description="Disordered" evidence="4">
    <location>
        <begin position="846"/>
        <end position="878"/>
    </location>
</feature>
<dbReference type="GO" id="GO:0003824">
    <property type="term" value="F:catalytic activity"/>
    <property type="evidence" value="ECO:0007669"/>
    <property type="project" value="InterPro"/>
</dbReference>
<dbReference type="GO" id="GO:0017000">
    <property type="term" value="P:antibiotic biosynthetic process"/>
    <property type="evidence" value="ECO:0007669"/>
    <property type="project" value="UniProtKB-ARBA"/>
</dbReference>
<dbReference type="Pfam" id="PF00501">
    <property type="entry name" value="AMP-binding"/>
    <property type="match status" value="1"/>
</dbReference>
<dbReference type="InterPro" id="IPR009081">
    <property type="entry name" value="PP-bd_ACP"/>
</dbReference>
<sequence length="1093" mass="115351">MRSRSAAPAPAAASSLPATPAQRRMLRLSGGRLDDACLWAHRTLRLHGTPDRTALQRAIEQVADRHDALRCAFTVDEGGTLRQHLGAAPAPRLSPDADRASERLLDGGDAPHVIPDDRCEGTSPTRVAQPLWIRLRDLGAGDHLLEVAAHRLACDEWSLTLLLAELGERYGAALPGREAARSRPATGYAEALRQQSAALAGLTGGHLTFWSQRLADLPHGTALDTPDGPSTDAGAVLLTRALDPAVSAELSRVAAVCGATDHMLLIAVAQLVLSRRTGTSDVMVGAAATGRRPGWQRTIGAFATTVAVRTDLSGTPGFAALVSRVRDAVVDAYRYQDLSYDTSPADIGAAPGAGVGVDPGDPADAFGERSPALTADLVVEPPLLATPPQRWGDLVAEPATPGPPPDPASRAVLRTVTGPGGWRLLLSGRADRIAEDDAAAFLAQLDHVLRQVAETPGRIADAISLLPAEHRAVLPDPRAPLPEPPATRDLVSMVAGQVSRNPGAPAVEHAGRVWSYRELWQRSEHLRSALATTGVEPGHVVAVRGSGFGMVAAMLAVLRAGAVLMPMGSAAPMRRQAALLDAGRPALVLCADDEEVPPRCRVPVLRVDPATGLGSAGSETGAHRVPPPPEVSADDSAYLCFTSGTTGEPQPVVGTHKGLGHFLGWQRDTFGVGPADRAAQFTDASFDVFLRDVFCPLVSGATLCVPDRPGGRLPDDPLGWLAGQRVTLAHLVPTVTAAWLAERSGGPDSTCLRTAFFAGEPLSDALVRDFRSAFPAAEVVNLYGPTETTLATCWHRVTFPPRPGTQPVGRPFPGAQVMVLGPQDRECGVGEIGEIVIRTPYRTRVPEGTADDRAPRFIPNPHTGDPADPVHRTGDRGRFRADGTLTVLGRVDDQVKIRGVRIDPREVAAVIQRHDAVSACVVLPSTGAGQPVLTAHAVRADPSLTVSDLLNHVSSRLPAAMVPAQIHFHSRLPVTRSGKLDRRWLREHAADRAPTGTAAAPRASGEARSVAEARIAAIWQDLLPVDQVERQDSFFHLGGHSMLAMRMIGEVSDAFDVDVPLHAFFDEPTIAGLVRVLSAAVAGPIDPSNQPGG</sequence>
<dbReference type="GO" id="GO:0008610">
    <property type="term" value="P:lipid biosynthetic process"/>
    <property type="evidence" value="ECO:0007669"/>
    <property type="project" value="UniProtKB-ARBA"/>
</dbReference>
<dbReference type="InterPro" id="IPR020806">
    <property type="entry name" value="PKS_PP-bd"/>
</dbReference>
<dbReference type="Pfam" id="PF00550">
    <property type="entry name" value="PP-binding"/>
    <property type="match status" value="1"/>
</dbReference>
<dbReference type="GO" id="GO:0031177">
    <property type="term" value="F:phosphopantetheine binding"/>
    <property type="evidence" value="ECO:0007669"/>
    <property type="project" value="InterPro"/>
</dbReference>
<dbReference type="Gene3D" id="3.40.50.12780">
    <property type="entry name" value="N-terminal domain of ligase-like"/>
    <property type="match status" value="1"/>
</dbReference>
<evidence type="ECO:0000256" key="2">
    <source>
        <dbReference type="ARBA" id="ARBA00022450"/>
    </source>
</evidence>
<feature type="region of interest" description="Disordered" evidence="4">
    <location>
        <begin position="1"/>
        <end position="20"/>
    </location>
</feature>
<dbReference type="InterPro" id="IPR025110">
    <property type="entry name" value="AMP-bd_C"/>
</dbReference>
<evidence type="ECO:0000259" key="5">
    <source>
        <dbReference type="PROSITE" id="PS50075"/>
    </source>
</evidence>
<dbReference type="CDD" id="cd05930">
    <property type="entry name" value="A_NRPS"/>
    <property type="match status" value="1"/>
</dbReference>
<proteinExistence type="predicted"/>
<dbReference type="SMART" id="SM00823">
    <property type="entry name" value="PKS_PP"/>
    <property type="match status" value="1"/>
</dbReference>
<evidence type="ECO:0000256" key="1">
    <source>
        <dbReference type="ARBA" id="ARBA00001957"/>
    </source>
</evidence>
<evidence type="ECO:0000313" key="7">
    <source>
        <dbReference type="Proteomes" id="UP000236754"/>
    </source>
</evidence>
<dbReference type="Pfam" id="PF00668">
    <property type="entry name" value="Condensation"/>
    <property type="match status" value="1"/>
</dbReference>
<feature type="domain" description="Carrier" evidence="5">
    <location>
        <begin position="1006"/>
        <end position="1081"/>
    </location>
</feature>
<dbReference type="InterPro" id="IPR000873">
    <property type="entry name" value="AMP-dep_synth/lig_dom"/>
</dbReference>
<evidence type="ECO:0000313" key="6">
    <source>
        <dbReference type="EMBL" id="SEG84475.1"/>
    </source>
</evidence>
<reference evidence="6 7" key="1">
    <citation type="submission" date="2016-10" db="EMBL/GenBank/DDBJ databases">
        <authorList>
            <person name="de Groot N.N."/>
        </authorList>
    </citation>
    <scope>NUCLEOTIDE SEQUENCE [LARGE SCALE GENOMIC DNA]</scope>
    <source>
        <strain evidence="6 7">CGMCC 4.2023</strain>
    </source>
</reference>
<dbReference type="PANTHER" id="PTHR45527">
    <property type="entry name" value="NONRIBOSOMAL PEPTIDE SYNTHETASE"/>
    <property type="match status" value="1"/>
</dbReference>
<dbReference type="Gene3D" id="3.30.300.30">
    <property type="match status" value="1"/>
</dbReference>
<dbReference type="InterPro" id="IPR006162">
    <property type="entry name" value="Ppantetheine_attach_site"/>
</dbReference>
<gene>
    <name evidence="6" type="ORF">SAMN05216223_11581</name>
</gene>
<dbReference type="Gene3D" id="3.30.559.10">
    <property type="entry name" value="Chloramphenicol acetyltransferase-like domain"/>
    <property type="match status" value="1"/>
</dbReference>
<feature type="compositionally biased region" description="Basic and acidic residues" evidence="4">
    <location>
        <begin position="868"/>
        <end position="878"/>
    </location>
</feature>
<keyword evidence="3" id="KW-0597">Phosphoprotein</keyword>
<dbReference type="InterPro" id="IPR001242">
    <property type="entry name" value="Condensation_dom"/>
</dbReference>
<dbReference type="InterPro" id="IPR042099">
    <property type="entry name" value="ANL_N_sf"/>
</dbReference>
<name>A0A1H6DIG7_9ACTN</name>
<dbReference type="InterPro" id="IPR036736">
    <property type="entry name" value="ACP-like_sf"/>
</dbReference>
<comment type="cofactor">
    <cofactor evidence="1">
        <name>pantetheine 4'-phosphate</name>
        <dbReference type="ChEBI" id="CHEBI:47942"/>
    </cofactor>
</comment>
<dbReference type="Gene3D" id="3.30.559.30">
    <property type="entry name" value="Nonribosomal peptide synthetase, condensation domain"/>
    <property type="match status" value="1"/>
</dbReference>
<dbReference type="PANTHER" id="PTHR45527:SF1">
    <property type="entry name" value="FATTY ACID SYNTHASE"/>
    <property type="match status" value="1"/>
</dbReference>
<keyword evidence="7" id="KW-1185">Reference proteome</keyword>
<dbReference type="Pfam" id="PF13193">
    <property type="entry name" value="AMP-binding_C"/>
    <property type="match status" value="1"/>
</dbReference>
<dbReference type="OrthoDB" id="4477213at2"/>
<dbReference type="SUPFAM" id="SSF52777">
    <property type="entry name" value="CoA-dependent acyltransferases"/>
    <property type="match status" value="2"/>
</dbReference>
<dbReference type="PROSITE" id="PS00012">
    <property type="entry name" value="PHOSPHOPANTETHEINE"/>
    <property type="match status" value="1"/>
</dbReference>
<dbReference type="SUPFAM" id="SSF47336">
    <property type="entry name" value="ACP-like"/>
    <property type="match status" value="1"/>
</dbReference>
<protein>
    <submittedName>
        <fullName evidence="6">Amino acid adenylation domain-containing protein</fullName>
    </submittedName>
</protein>
<dbReference type="AlphaFoldDB" id="A0A1H6DIG7"/>
<evidence type="ECO:0000256" key="4">
    <source>
        <dbReference type="SAM" id="MobiDB-lite"/>
    </source>
</evidence>
<dbReference type="EMBL" id="FNVU01000015">
    <property type="protein sequence ID" value="SEG84475.1"/>
    <property type="molecule type" value="Genomic_DNA"/>
</dbReference>
<dbReference type="Gene3D" id="1.10.1200.10">
    <property type="entry name" value="ACP-like"/>
    <property type="match status" value="1"/>
</dbReference>
<dbReference type="GO" id="GO:0005737">
    <property type="term" value="C:cytoplasm"/>
    <property type="evidence" value="ECO:0007669"/>
    <property type="project" value="TreeGrafter"/>
</dbReference>
<dbReference type="InterPro" id="IPR023213">
    <property type="entry name" value="CAT-like_dom_sf"/>
</dbReference>
<dbReference type="RefSeq" id="WP_103888921.1">
    <property type="nucleotide sequence ID" value="NZ_FNVU01000015.1"/>
</dbReference>
<dbReference type="Proteomes" id="UP000236754">
    <property type="component" value="Unassembled WGS sequence"/>
</dbReference>
<dbReference type="PROSITE" id="PS50075">
    <property type="entry name" value="CARRIER"/>
    <property type="match status" value="1"/>
</dbReference>
<organism evidence="6 7">
    <name type="scientific">Actinacidiphila yanglinensis</name>
    <dbReference type="NCBI Taxonomy" id="310779"/>
    <lineage>
        <taxon>Bacteria</taxon>
        <taxon>Bacillati</taxon>
        <taxon>Actinomycetota</taxon>
        <taxon>Actinomycetes</taxon>
        <taxon>Kitasatosporales</taxon>
        <taxon>Streptomycetaceae</taxon>
        <taxon>Actinacidiphila</taxon>
    </lineage>
</organism>
<dbReference type="InterPro" id="IPR045851">
    <property type="entry name" value="AMP-bd_C_sf"/>
</dbReference>
<dbReference type="GO" id="GO:0044550">
    <property type="term" value="P:secondary metabolite biosynthetic process"/>
    <property type="evidence" value="ECO:0007669"/>
    <property type="project" value="TreeGrafter"/>
</dbReference>
<evidence type="ECO:0000256" key="3">
    <source>
        <dbReference type="ARBA" id="ARBA00022553"/>
    </source>
</evidence>
<dbReference type="GO" id="GO:0043041">
    <property type="term" value="P:amino acid activation for nonribosomal peptide biosynthetic process"/>
    <property type="evidence" value="ECO:0007669"/>
    <property type="project" value="TreeGrafter"/>
</dbReference>
<keyword evidence="2" id="KW-0596">Phosphopantetheine</keyword>
<accession>A0A1H6DIG7</accession>
<dbReference type="SUPFAM" id="SSF56801">
    <property type="entry name" value="Acetyl-CoA synthetase-like"/>
    <property type="match status" value="1"/>
</dbReference>